<organism evidence="1">
    <name type="scientific">viral metagenome</name>
    <dbReference type="NCBI Taxonomy" id="1070528"/>
    <lineage>
        <taxon>unclassified sequences</taxon>
        <taxon>metagenomes</taxon>
        <taxon>organismal metagenomes</taxon>
    </lineage>
</organism>
<name>A0A6C0AEP2_9ZZZZ</name>
<dbReference type="EMBL" id="MN740594">
    <property type="protein sequence ID" value="QHS77971.1"/>
    <property type="molecule type" value="Genomic_DNA"/>
</dbReference>
<dbReference type="AlphaFoldDB" id="A0A6C0AEP2"/>
<protein>
    <submittedName>
        <fullName evidence="1">Uncharacterized protein</fullName>
    </submittedName>
</protein>
<accession>A0A6C0AEP2</accession>
<sequence length="34" mass="4106">MLKLKYKNFPEYLKKSDFYKNLTSKDSVYDSVPD</sequence>
<reference evidence="1" key="1">
    <citation type="journal article" date="2020" name="Nature">
        <title>Giant virus diversity and host interactions through global metagenomics.</title>
        <authorList>
            <person name="Schulz F."/>
            <person name="Roux S."/>
            <person name="Paez-Espino D."/>
            <person name="Jungbluth S."/>
            <person name="Walsh D.A."/>
            <person name="Denef V.J."/>
            <person name="McMahon K.D."/>
            <person name="Konstantinidis K.T."/>
            <person name="Eloe-Fadrosh E.A."/>
            <person name="Kyrpides N.C."/>
            <person name="Woyke T."/>
        </authorList>
    </citation>
    <scope>NUCLEOTIDE SEQUENCE</scope>
    <source>
        <strain evidence="1">GVMAG-S-1021933-23</strain>
    </source>
</reference>
<proteinExistence type="predicted"/>
<evidence type="ECO:0000313" key="1">
    <source>
        <dbReference type="EMBL" id="QHS77971.1"/>
    </source>
</evidence>